<evidence type="ECO:0000256" key="2">
    <source>
        <dbReference type="SAM" id="Phobius"/>
    </source>
</evidence>
<organism evidence="3 4">
    <name type="scientific">Intestinibacter bartlettii</name>
    <dbReference type="NCBI Taxonomy" id="261299"/>
    <lineage>
        <taxon>Bacteria</taxon>
        <taxon>Bacillati</taxon>
        <taxon>Bacillota</taxon>
        <taxon>Clostridia</taxon>
        <taxon>Peptostreptococcales</taxon>
        <taxon>Peptostreptococcaceae</taxon>
        <taxon>Intestinibacter</taxon>
    </lineage>
</organism>
<evidence type="ECO:0000256" key="1">
    <source>
        <dbReference type="RuleBase" id="RU003750"/>
    </source>
</evidence>
<dbReference type="Pfam" id="PF01066">
    <property type="entry name" value="CDP-OH_P_transf"/>
    <property type="match status" value="1"/>
</dbReference>
<comment type="caution">
    <text evidence="3">The sequence shown here is derived from an EMBL/GenBank/DDBJ whole genome shotgun (WGS) entry which is preliminary data.</text>
</comment>
<evidence type="ECO:0000313" key="3">
    <source>
        <dbReference type="EMBL" id="MBU5335563.1"/>
    </source>
</evidence>
<gene>
    <name evidence="3" type="ORF">KQI20_03830</name>
</gene>
<keyword evidence="2" id="KW-0812">Transmembrane</keyword>
<proteinExistence type="inferred from homology"/>
<keyword evidence="1" id="KW-0808">Transferase</keyword>
<reference evidence="3 4" key="1">
    <citation type="submission" date="2021-06" db="EMBL/GenBank/DDBJ databases">
        <authorList>
            <person name="Sun Q."/>
            <person name="Li D."/>
        </authorList>
    </citation>
    <scope>NUCLEOTIDE SEQUENCE [LARGE SCALE GENOMIC DNA]</scope>
    <source>
        <strain evidence="3 4">N19</strain>
    </source>
</reference>
<accession>A0ABS6DUN6</accession>
<feature type="transmembrane region" description="Helical" evidence="2">
    <location>
        <begin position="58"/>
        <end position="78"/>
    </location>
</feature>
<dbReference type="PROSITE" id="PS00379">
    <property type="entry name" value="CDP_ALCOHOL_P_TRANSF"/>
    <property type="match status" value="1"/>
</dbReference>
<evidence type="ECO:0000313" key="4">
    <source>
        <dbReference type="Proteomes" id="UP001196301"/>
    </source>
</evidence>
<dbReference type="InterPro" id="IPR048254">
    <property type="entry name" value="CDP_ALCOHOL_P_TRANSF_CS"/>
</dbReference>
<keyword evidence="2" id="KW-0472">Membrane</keyword>
<feature type="transmembrane region" description="Helical" evidence="2">
    <location>
        <begin position="142"/>
        <end position="161"/>
    </location>
</feature>
<dbReference type="Proteomes" id="UP001196301">
    <property type="component" value="Unassembled WGS sequence"/>
</dbReference>
<feature type="transmembrane region" description="Helical" evidence="2">
    <location>
        <begin position="84"/>
        <end position="105"/>
    </location>
</feature>
<protein>
    <submittedName>
        <fullName evidence="3">CDP-alcohol phosphatidyltransferase family protein</fullName>
    </submittedName>
</protein>
<name>A0ABS6DUN6_9FIRM</name>
<dbReference type="InterPro" id="IPR000462">
    <property type="entry name" value="CDP-OH_P_trans"/>
</dbReference>
<dbReference type="RefSeq" id="WP_216568703.1">
    <property type="nucleotide sequence ID" value="NZ_JAHLOQ010000006.1"/>
</dbReference>
<comment type="similarity">
    <text evidence="1">Belongs to the CDP-alcohol phosphatidyltransferase class-I family.</text>
</comment>
<feature type="transmembrane region" description="Helical" evidence="2">
    <location>
        <begin position="117"/>
        <end position="136"/>
    </location>
</feature>
<sequence length="177" mass="20858">MKFIPNILSSFRIFFSLFLIYLNPKKLLFIFIYIICGISDVLDGLIARKFNVTSKLGAKLDSIADIIMIFVILFKFVPTMVLNLFMILWFVVIFFIKIGCIFIVFFRFKEFGMVHTYMNKLTGILIFIYPVLNFFIDCKTYIFMIFIVASLTAIEEILIDLTMDSLDLDRKFYFNIK</sequence>
<keyword evidence="2" id="KW-1133">Transmembrane helix</keyword>
<dbReference type="EMBL" id="JAHLOQ010000006">
    <property type="protein sequence ID" value="MBU5335563.1"/>
    <property type="molecule type" value="Genomic_DNA"/>
</dbReference>
<keyword evidence="4" id="KW-1185">Reference proteome</keyword>